<dbReference type="RefSeq" id="WP_254419842.1">
    <property type="nucleotide sequence ID" value="NZ_BAAAJB010000049.1"/>
</dbReference>
<proteinExistence type="predicted"/>
<evidence type="ECO:0000256" key="1">
    <source>
        <dbReference type="SAM" id="MobiDB-lite"/>
    </source>
</evidence>
<protein>
    <submittedName>
        <fullName evidence="2">Uncharacterized protein</fullName>
    </submittedName>
</protein>
<feature type="region of interest" description="Disordered" evidence="1">
    <location>
        <begin position="46"/>
        <end position="101"/>
    </location>
</feature>
<accession>A0ABY5DCG0</accession>
<keyword evidence="3" id="KW-1185">Reference proteome</keyword>
<gene>
    <name evidence="2" type="ORF">NE857_03950</name>
</gene>
<name>A0ABY5DCG0_9ACTN</name>
<organism evidence="2 3">
    <name type="scientific">Nocardiopsis exhalans</name>
    <dbReference type="NCBI Taxonomy" id="163604"/>
    <lineage>
        <taxon>Bacteria</taxon>
        <taxon>Bacillati</taxon>
        <taxon>Actinomycetota</taxon>
        <taxon>Actinomycetes</taxon>
        <taxon>Streptosporangiales</taxon>
        <taxon>Nocardiopsidaceae</taxon>
        <taxon>Nocardiopsis</taxon>
    </lineage>
</organism>
<reference evidence="2" key="1">
    <citation type="submission" date="2022-06" db="EMBL/GenBank/DDBJ databases">
        <authorList>
            <person name="Ping M."/>
        </authorList>
    </citation>
    <scope>NUCLEOTIDE SEQUENCE</scope>
    <source>
        <strain evidence="2">JCM11759T</strain>
    </source>
</reference>
<evidence type="ECO:0000313" key="2">
    <source>
        <dbReference type="EMBL" id="USY20817.1"/>
    </source>
</evidence>
<dbReference type="EMBL" id="CP099837">
    <property type="protein sequence ID" value="USY20817.1"/>
    <property type="molecule type" value="Genomic_DNA"/>
</dbReference>
<evidence type="ECO:0000313" key="3">
    <source>
        <dbReference type="Proteomes" id="UP001055940"/>
    </source>
</evidence>
<sequence>MGSGEAIEFGVAGGKEEHGAVYINADHGFHDFRDCRSGLVDTVEGRFPSAPGGNEKGPYGDWELIGTLDTPEPGNHFARRGVSSDEPAGSGVGFARAPPDS</sequence>
<dbReference type="Proteomes" id="UP001055940">
    <property type="component" value="Chromosome"/>
</dbReference>